<organism evidence="4 5">
    <name type="scientific">Amycolatopsis saalfeldensis</name>
    <dbReference type="NCBI Taxonomy" id="394193"/>
    <lineage>
        <taxon>Bacteria</taxon>
        <taxon>Bacillati</taxon>
        <taxon>Actinomycetota</taxon>
        <taxon>Actinomycetes</taxon>
        <taxon>Pseudonocardiales</taxon>
        <taxon>Pseudonocardiaceae</taxon>
        <taxon>Amycolatopsis</taxon>
    </lineage>
</organism>
<proteinExistence type="predicted"/>
<dbReference type="OrthoDB" id="525039at2"/>
<keyword evidence="1" id="KW-0378">Hydrolase</keyword>
<dbReference type="STRING" id="394193.SAMN04489732_11036"/>
<feature type="chain" id="PRO_5011617217" evidence="3">
    <location>
        <begin position="36"/>
        <end position="212"/>
    </location>
</feature>
<dbReference type="InterPro" id="IPR042001">
    <property type="entry name" value="Sortase_F"/>
</dbReference>
<evidence type="ECO:0000256" key="3">
    <source>
        <dbReference type="SAM" id="SignalP"/>
    </source>
</evidence>
<dbReference type="InterPro" id="IPR023365">
    <property type="entry name" value="Sortase_dom-sf"/>
</dbReference>
<accession>A0A1H8Y1G6</accession>
<evidence type="ECO:0000313" key="5">
    <source>
        <dbReference type="Proteomes" id="UP000198582"/>
    </source>
</evidence>
<dbReference type="EMBL" id="FOEF01000010">
    <property type="protein sequence ID" value="SEP45398.1"/>
    <property type="molecule type" value="Genomic_DNA"/>
</dbReference>
<feature type="signal peptide" evidence="3">
    <location>
        <begin position="1"/>
        <end position="35"/>
    </location>
</feature>
<dbReference type="Gene3D" id="2.40.260.10">
    <property type="entry name" value="Sortase"/>
    <property type="match status" value="1"/>
</dbReference>
<protein>
    <submittedName>
        <fullName evidence="4">Sortase (Surface protein transpeptidase)</fullName>
    </submittedName>
</protein>
<evidence type="ECO:0000256" key="2">
    <source>
        <dbReference type="SAM" id="MobiDB-lite"/>
    </source>
</evidence>
<dbReference type="Proteomes" id="UP000198582">
    <property type="component" value="Unassembled WGS sequence"/>
</dbReference>
<keyword evidence="3" id="KW-0732">Signal</keyword>
<gene>
    <name evidence="4" type="ORF">SAMN04489732_11036</name>
</gene>
<sequence length="212" mass="21689">MQGTQEQAVTGSRRWARLAIGAAVVAALATGCGQADQVAAAGPTPSSQQQPAGQGGQQPQADPGTTPGTVRLPAGGSAKLVAEDVGADGALVIPQSLDEAAWWGSGLGADKGVTLFSGHVNWKGKTGPFDQLWQVKAGQTVTVTDTAGAQWGYRVDDVRTIHKSGLAAESEKLFSPDGPHRLVLVTCGGDYVGGTEGYDDNRVATAELVTRP</sequence>
<reference evidence="5" key="1">
    <citation type="submission" date="2016-10" db="EMBL/GenBank/DDBJ databases">
        <authorList>
            <person name="Varghese N."/>
            <person name="Submissions S."/>
        </authorList>
    </citation>
    <scope>NUCLEOTIDE SEQUENCE [LARGE SCALE GENOMIC DNA]</scope>
    <source>
        <strain evidence="5">DSM 44993</strain>
    </source>
</reference>
<evidence type="ECO:0000256" key="1">
    <source>
        <dbReference type="ARBA" id="ARBA00022801"/>
    </source>
</evidence>
<dbReference type="SUPFAM" id="SSF63817">
    <property type="entry name" value="Sortase"/>
    <property type="match status" value="1"/>
</dbReference>
<dbReference type="GO" id="GO:0016787">
    <property type="term" value="F:hydrolase activity"/>
    <property type="evidence" value="ECO:0007669"/>
    <property type="project" value="UniProtKB-KW"/>
</dbReference>
<dbReference type="InterPro" id="IPR005754">
    <property type="entry name" value="Sortase"/>
</dbReference>
<evidence type="ECO:0000313" key="4">
    <source>
        <dbReference type="EMBL" id="SEP45398.1"/>
    </source>
</evidence>
<dbReference type="AlphaFoldDB" id="A0A1H8Y1G6"/>
<keyword evidence="5" id="KW-1185">Reference proteome</keyword>
<dbReference type="Pfam" id="PF04203">
    <property type="entry name" value="Sortase"/>
    <property type="match status" value="1"/>
</dbReference>
<dbReference type="CDD" id="cd05829">
    <property type="entry name" value="Sortase_F"/>
    <property type="match status" value="1"/>
</dbReference>
<name>A0A1H8Y1G6_9PSEU</name>
<dbReference type="RefSeq" id="WP_091619252.1">
    <property type="nucleotide sequence ID" value="NZ_FOEF01000010.1"/>
</dbReference>
<feature type="region of interest" description="Disordered" evidence="2">
    <location>
        <begin position="35"/>
        <end position="74"/>
    </location>
</feature>
<feature type="compositionally biased region" description="Low complexity" evidence="2">
    <location>
        <begin position="39"/>
        <end position="69"/>
    </location>
</feature>